<keyword evidence="2 12" id="KW-0813">Transport</keyword>
<comment type="subcellular location">
    <subcellularLocation>
        <location evidence="1">Membrane</location>
        <topology evidence="1">Multi-pass membrane protein</topology>
    </subcellularLocation>
</comment>
<dbReference type="Gene3D" id="2.60.470.10">
    <property type="entry name" value="Acid-sensing ion channels like domains"/>
    <property type="match status" value="1"/>
</dbReference>
<dbReference type="InterPro" id="IPR001873">
    <property type="entry name" value="ENaC"/>
</dbReference>
<dbReference type="PANTHER" id="PTHR11690">
    <property type="entry name" value="AMILORIDE-SENSITIVE SODIUM CHANNEL-RELATED"/>
    <property type="match status" value="1"/>
</dbReference>
<evidence type="ECO:0000256" key="9">
    <source>
        <dbReference type="ARBA" id="ARBA00023180"/>
    </source>
</evidence>
<organism evidence="15">
    <name type="scientific">Magallana gigas</name>
    <name type="common">Pacific oyster</name>
    <name type="synonym">Crassostrea gigas</name>
    <dbReference type="NCBI Taxonomy" id="29159"/>
    <lineage>
        <taxon>Eukaryota</taxon>
        <taxon>Metazoa</taxon>
        <taxon>Spiralia</taxon>
        <taxon>Lophotrochozoa</taxon>
        <taxon>Mollusca</taxon>
        <taxon>Bivalvia</taxon>
        <taxon>Autobranchia</taxon>
        <taxon>Pteriomorphia</taxon>
        <taxon>Ostreida</taxon>
        <taxon>Ostreoidea</taxon>
        <taxon>Ostreidae</taxon>
        <taxon>Magallana</taxon>
    </lineage>
</organism>
<keyword evidence="10 12" id="KW-0739">Sodium transport</keyword>
<dbReference type="EMBL" id="JH817490">
    <property type="protein sequence ID" value="EKC33938.1"/>
    <property type="molecule type" value="Genomic_DNA"/>
</dbReference>
<feature type="compositionally biased region" description="Basic residues" evidence="13">
    <location>
        <begin position="1"/>
        <end position="13"/>
    </location>
</feature>
<evidence type="ECO:0000256" key="4">
    <source>
        <dbReference type="ARBA" id="ARBA00022692"/>
    </source>
</evidence>
<keyword evidence="4 12" id="KW-0812">Transmembrane</keyword>
<proteinExistence type="inferred from homology"/>
<keyword evidence="9" id="KW-0325">Glycoprotein</keyword>
<keyword evidence="5 14" id="KW-1133">Transmembrane helix</keyword>
<dbReference type="Pfam" id="PF00858">
    <property type="entry name" value="ASC"/>
    <property type="match status" value="1"/>
</dbReference>
<dbReference type="AlphaFoldDB" id="K1QJH8"/>
<evidence type="ECO:0000256" key="13">
    <source>
        <dbReference type="SAM" id="MobiDB-lite"/>
    </source>
</evidence>
<dbReference type="PANTHER" id="PTHR11690:SF248">
    <property type="entry name" value="PICKPOCKET 17, ISOFORM A"/>
    <property type="match status" value="1"/>
</dbReference>
<evidence type="ECO:0000313" key="15">
    <source>
        <dbReference type="EMBL" id="EKC33938.1"/>
    </source>
</evidence>
<protein>
    <submittedName>
        <fullName evidence="15">Amiloride-sensitive cation channel 2, neuronal</fullName>
    </submittedName>
</protein>
<keyword evidence="8 14" id="KW-0472">Membrane</keyword>
<keyword evidence="7 12" id="KW-0406">Ion transport</keyword>
<dbReference type="HOGENOM" id="CLU_020415_3_1_1"/>
<evidence type="ECO:0000256" key="5">
    <source>
        <dbReference type="ARBA" id="ARBA00022989"/>
    </source>
</evidence>
<feature type="region of interest" description="Disordered" evidence="13">
    <location>
        <begin position="1"/>
        <end position="26"/>
    </location>
</feature>
<keyword evidence="11 12" id="KW-0407">Ion channel</keyword>
<gene>
    <name evidence="15" type="ORF">CGI_10017871</name>
</gene>
<evidence type="ECO:0000256" key="14">
    <source>
        <dbReference type="SAM" id="Phobius"/>
    </source>
</evidence>
<dbReference type="GO" id="GO:0015280">
    <property type="term" value="F:ligand-gated sodium channel activity"/>
    <property type="evidence" value="ECO:0007669"/>
    <property type="project" value="TreeGrafter"/>
</dbReference>
<dbReference type="FunFam" id="1.10.287.770:FF:000001">
    <property type="entry name" value="Acid-sensing ion channel subunit 1"/>
    <property type="match status" value="1"/>
</dbReference>
<reference evidence="15" key="1">
    <citation type="journal article" date="2012" name="Nature">
        <title>The oyster genome reveals stress adaptation and complexity of shell formation.</title>
        <authorList>
            <person name="Zhang G."/>
            <person name="Fang X."/>
            <person name="Guo X."/>
            <person name="Li L."/>
            <person name="Luo R."/>
            <person name="Xu F."/>
            <person name="Yang P."/>
            <person name="Zhang L."/>
            <person name="Wang X."/>
            <person name="Qi H."/>
            <person name="Xiong Z."/>
            <person name="Que H."/>
            <person name="Xie Y."/>
            <person name="Holland P.W."/>
            <person name="Paps J."/>
            <person name="Zhu Y."/>
            <person name="Wu F."/>
            <person name="Chen Y."/>
            <person name="Wang J."/>
            <person name="Peng C."/>
            <person name="Meng J."/>
            <person name="Yang L."/>
            <person name="Liu J."/>
            <person name="Wen B."/>
            <person name="Zhang N."/>
            <person name="Huang Z."/>
            <person name="Zhu Q."/>
            <person name="Feng Y."/>
            <person name="Mount A."/>
            <person name="Hedgecock D."/>
            <person name="Xu Z."/>
            <person name="Liu Y."/>
            <person name="Domazet-Loso T."/>
            <person name="Du Y."/>
            <person name="Sun X."/>
            <person name="Zhang S."/>
            <person name="Liu B."/>
            <person name="Cheng P."/>
            <person name="Jiang X."/>
            <person name="Li J."/>
            <person name="Fan D."/>
            <person name="Wang W."/>
            <person name="Fu W."/>
            <person name="Wang T."/>
            <person name="Wang B."/>
            <person name="Zhang J."/>
            <person name="Peng Z."/>
            <person name="Li Y."/>
            <person name="Li N."/>
            <person name="Wang J."/>
            <person name="Chen M."/>
            <person name="He Y."/>
            <person name="Tan F."/>
            <person name="Song X."/>
            <person name="Zheng Q."/>
            <person name="Huang R."/>
            <person name="Yang H."/>
            <person name="Du X."/>
            <person name="Chen L."/>
            <person name="Yang M."/>
            <person name="Gaffney P.M."/>
            <person name="Wang S."/>
            <person name="Luo L."/>
            <person name="She Z."/>
            <person name="Ming Y."/>
            <person name="Huang W."/>
            <person name="Zhang S."/>
            <person name="Huang B."/>
            <person name="Zhang Y."/>
            <person name="Qu T."/>
            <person name="Ni P."/>
            <person name="Miao G."/>
            <person name="Wang J."/>
            <person name="Wang Q."/>
            <person name="Steinberg C.E."/>
            <person name="Wang H."/>
            <person name="Li N."/>
            <person name="Qian L."/>
            <person name="Zhang G."/>
            <person name="Li Y."/>
            <person name="Yang H."/>
            <person name="Liu X."/>
            <person name="Wang J."/>
            <person name="Yin Y."/>
            <person name="Wang J."/>
        </authorList>
    </citation>
    <scope>NUCLEOTIDE SEQUENCE [LARGE SCALE GENOMIC DNA]</scope>
    <source>
        <strain evidence="15">05x7-T-G4-1.051#20</strain>
    </source>
</reference>
<evidence type="ECO:0000256" key="12">
    <source>
        <dbReference type="RuleBase" id="RU000679"/>
    </source>
</evidence>
<name>K1QJH8_MAGGI</name>
<evidence type="ECO:0000256" key="7">
    <source>
        <dbReference type="ARBA" id="ARBA00023065"/>
    </source>
</evidence>
<keyword evidence="3 12" id="KW-0894">Sodium channel</keyword>
<keyword evidence="6" id="KW-0915">Sodium</keyword>
<evidence type="ECO:0000256" key="6">
    <source>
        <dbReference type="ARBA" id="ARBA00023053"/>
    </source>
</evidence>
<comment type="similarity">
    <text evidence="12">Belongs to the amiloride-sensitive sodium channel (TC 1.A.6) family.</text>
</comment>
<accession>K1QJH8</accession>
<evidence type="ECO:0000256" key="1">
    <source>
        <dbReference type="ARBA" id="ARBA00004141"/>
    </source>
</evidence>
<dbReference type="InParanoid" id="K1QJH8"/>
<sequence>MEPKRKPRLVRKGVTKDLPPPEVNETDSVPLEAFASNKPCFKEIVKRKIEEDRMTTLKERTDNFINETSFTAIARIVKANTILKKIIWLILVMAMMAWLTIQCYWLLDKYFSYPVEVKIELKSAPKLVFPSVTVCNRNPLKKSKLAGSVFSRLRDKLDLKTDTTLYNGAMEQLQNKGHSGPHHTEENLTSLVQEHGFNMWDGLQNESVAGTFYKTSSSEIIAASAYASMALLEDDDSIEEFGHQKTDMITSCVFSGQQCSPANFTYLHNSKYGNCYTFNSANDPNPQLYTYYAGPLMGLTLEFNIQQSEYISALAPDAGIRVSIHERGTYPFPEDDGFTISPGSASSVALRQVYISRLEPRHGNCSKNPTVVDDYMDKYGFTYHKRTCLKSCYQQTLIQLCNCASTCTSESVEQWDTCDEKCPSNCQENQYETTVTASAWPSKAYESYLNSRMKLTSNEFMDGGPNTDKDENLVKLEIYFAEMNYKSIESQKAYESQNLISDIGGQLGLWLGLSAITIGEIVEFAMSLFRLCTAKFLTKKHRTSDSTPSNKPLNYKGYFEKSMGFSKGHNFGKVLIGLFNIWGDYSKCQQQLFLGYEIIFYTILCKLFRFLPQGLSLTVSSASPSMDFTDPKNFFEQL</sequence>
<dbReference type="PRINTS" id="PR01078">
    <property type="entry name" value="AMINACHANNEL"/>
</dbReference>
<evidence type="ECO:0000256" key="3">
    <source>
        <dbReference type="ARBA" id="ARBA00022461"/>
    </source>
</evidence>
<dbReference type="Gene3D" id="1.10.287.770">
    <property type="entry name" value="YojJ-like"/>
    <property type="match status" value="1"/>
</dbReference>
<evidence type="ECO:0000256" key="2">
    <source>
        <dbReference type="ARBA" id="ARBA00022448"/>
    </source>
</evidence>
<evidence type="ECO:0000256" key="8">
    <source>
        <dbReference type="ARBA" id="ARBA00023136"/>
    </source>
</evidence>
<dbReference type="GO" id="GO:0005886">
    <property type="term" value="C:plasma membrane"/>
    <property type="evidence" value="ECO:0007669"/>
    <property type="project" value="TreeGrafter"/>
</dbReference>
<evidence type="ECO:0000256" key="10">
    <source>
        <dbReference type="ARBA" id="ARBA00023201"/>
    </source>
</evidence>
<evidence type="ECO:0000256" key="11">
    <source>
        <dbReference type="ARBA" id="ARBA00023303"/>
    </source>
</evidence>
<feature type="transmembrane region" description="Helical" evidence="14">
    <location>
        <begin position="86"/>
        <end position="107"/>
    </location>
</feature>